<dbReference type="GO" id="GO:0006047">
    <property type="term" value="P:UDP-N-acetylglucosamine metabolic process"/>
    <property type="evidence" value="ECO:0007669"/>
    <property type="project" value="TreeGrafter"/>
</dbReference>
<dbReference type="GO" id="GO:0046349">
    <property type="term" value="P:amino sugar biosynthetic process"/>
    <property type="evidence" value="ECO:0007669"/>
    <property type="project" value="UniProtKB-ARBA"/>
</dbReference>
<evidence type="ECO:0000256" key="8">
    <source>
        <dbReference type="ARBA" id="ARBA00022737"/>
    </source>
</evidence>
<sequence>MCGIVGFTGRENALPILIKGLHALEYRGYDSAGIAAMTEDGLRVIKTRGRIDALEEKVREAGGLHCTCGIGHTRWATHGEPSDANSHPHLGGDGKIAVVHNGIIENYLELREHLTARGYVFRSETDTETVAHLIADLHKESQDGDIAKTVLRAIHRVRGSYALGVISLDRPDEIVAARRDNPLVIGLGDGENMIASDVTAIIRRTRKYMILDDNEVAIIRPDSVQVFNAFGEPIEKEVRTVTWDMSAAEKGGYEHFMIKEIMEQPRAIAQTIQPRIRDGQIVFEENGLTDDRLKKANHVHIIGCGSALHAGIVGQRVIETIGRVRCTARVASEFRYENPIVEPDDLCIVISQSGETADTLAAMRQAKEAGAFAIAIVNVVSSTIAREADGVLYTWAGPEISVATTKAYSAQLAALYLIAGRLAYARGKMNEEEQHAFCAQLQALPEMLEKMLECKQTMQYLATRYHNRSSVFFLGRGLDYAAAMEASLKLKEISYIHSEAYAAGELKHGTISLIEDGTLVVALATQPELYEKTVSNIREVTSRGAEVILIAGSDFSGDESACRHVVRLPECPALFSASLSIVPLQLLAYYVAVERSCDVDKPRNLAKSVTVE</sequence>
<evidence type="ECO:0000313" key="14">
    <source>
        <dbReference type="Proteomes" id="UP000195897"/>
    </source>
</evidence>
<feature type="domain" description="SIS" evidence="12">
    <location>
        <begin position="289"/>
        <end position="428"/>
    </location>
</feature>
<evidence type="ECO:0000256" key="4">
    <source>
        <dbReference type="ARBA" id="ARBA00016090"/>
    </source>
</evidence>
<dbReference type="InterPro" id="IPR005855">
    <property type="entry name" value="GFAT"/>
</dbReference>
<keyword evidence="5 10" id="KW-0963">Cytoplasm</keyword>
<dbReference type="GO" id="GO:0005829">
    <property type="term" value="C:cytosol"/>
    <property type="evidence" value="ECO:0007669"/>
    <property type="project" value="TreeGrafter"/>
</dbReference>
<dbReference type="SUPFAM" id="SSF56235">
    <property type="entry name" value="N-terminal nucleophile aminohydrolases (Ntn hydrolases)"/>
    <property type="match status" value="1"/>
</dbReference>
<evidence type="ECO:0000256" key="1">
    <source>
        <dbReference type="ARBA" id="ARBA00001031"/>
    </source>
</evidence>
<dbReference type="PANTHER" id="PTHR10937">
    <property type="entry name" value="GLUCOSAMINE--FRUCTOSE-6-PHOSPHATE AMINOTRANSFERASE, ISOMERIZING"/>
    <property type="match status" value="1"/>
</dbReference>
<feature type="active site" description="For Fru-6P isomerization activity" evidence="10">
    <location>
        <position position="607"/>
    </location>
</feature>
<evidence type="ECO:0000313" key="13">
    <source>
        <dbReference type="EMBL" id="OUP53652.1"/>
    </source>
</evidence>
<dbReference type="PANTHER" id="PTHR10937:SF0">
    <property type="entry name" value="GLUTAMINE--FRUCTOSE-6-PHOSPHATE TRANSAMINASE (ISOMERIZING)"/>
    <property type="match status" value="1"/>
</dbReference>
<dbReference type="FunFam" id="3.40.50.10490:FF:000002">
    <property type="entry name" value="Glutamine--fructose-6-phosphate aminotransferase [isomerizing]"/>
    <property type="match status" value="1"/>
</dbReference>
<dbReference type="Pfam" id="PF01380">
    <property type="entry name" value="SIS"/>
    <property type="match status" value="2"/>
</dbReference>
<dbReference type="PROSITE" id="PS51464">
    <property type="entry name" value="SIS"/>
    <property type="match status" value="2"/>
</dbReference>
<evidence type="ECO:0000259" key="11">
    <source>
        <dbReference type="PROSITE" id="PS51278"/>
    </source>
</evidence>
<evidence type="ECO:0000256" key="3">
    <source>
        <dbReference type="ARBA" id="ARBA00012916"/>
    </source>
</evidence>
<organism evidence="13 14">
    <name type="scientific">Butyricicoccus pullicaecorum</name>
    <dbReference type="NCBI Taxonomy" id="501571"/>
    <lineage>
        <taxon>Bacteria</taxon>
        <taxon>Bacillati</taxon>
        <taxon>Bacillota</taxon>
        <taxon>Clostridia</taxon>
        <taxon>Eubacteriales</taxon>
        <taxon>Butyricicoccaceae</taxon>
        <taxon>Butyricicoccus</taxon>
    </lineage>
</organism>
<feature type="active site" description="Nucleophile; for GATase activity" evidence="10">
    <location>
        <position position="2"/>
    </location>
</feature>
<dbReference type="RefSeq" id="WP_087370841.1">
    <property type="nucleotide sequence ID" value="NZ_NFKK01000003.1"/>
</dbReference>
<proteinExistence type="inferred from homology"/>
<dbReference type="Gene3D" id="3.40.50.10490">
    <property type="entry name" value="Glucose-6-phosphate isomerase like protein, domain 1"/>
    <property type="match status" value="2"/>
</dbReference>
<comment type="subunit">
    <text evidence="10">Homodimer.</text>
</comment>
<dbReference type="FunFam" id="3.40.50.10490:FF:000001">
    <property type="entry name" value="Glutamine--fructose-6-phosphate aminotransferase [isomerizing]"/>
    <property type="match status" value="1"/>
</dbReference>
<dbReference type="Pfam" id="PF13522">
    <property type="entry name" value="GATase_6"/>
    <property type="match status" value="1"/>
</dbReference>
<evidence type="ECO:0000256" key="10">
    <source>
        <dbReference type="HAMAP-Rule" id="MF_00164"/>
    </source>
</evidence>
<accession>A0A1Y4LHP9</accession>
<dbReference type="InterPro" id="IPR017932">
    <property type="entry name" value="GATase_2_dom"/>
</dbReference>
<keyword evidence="7 10" id="KW-0808">Transferase</keyword>
<dbReference type="GO" id="GO:0004360">
    <property type="term" value="F:glutamine-fructose-6-phosphate transaminase (isomerizing) activity"/>
    <property type="evidence" value="ECO:0007669"/>
    <property type="project" value="UniProtKB-UniRule"/>
</dbReference>
<dbReference type="NCBIfam" id="TIGR01135">
    <property type="entry name" value="glmS"/>
    <property type="match status" value="1"/>
</dbReference>
<feature type="domain" description="Glutamine amidotransferase type-2" evidence="11">
    <location>
        <begin position="2"/>
        <end position="222"/>
    </location>
</feature>
<dbReference type="AlphaFoldDB" id="A0A1Y4LHP9"/>
<comment type="subcellular location">
    <subcellularLocation>
        <location evidence="2 10">Cytoplasm</location>
    </subcellularLocation>
</comment>
<dbReference type="CDD" id="cd05008">
    <property type="entry name" value="SIS_GlmS_GlmD_1"/>
    <property type="match status" value="1"/>
</dbReference>
<evidence type="ECO:0000256" key="9">
    <source>
        <dbReference type="ARBA" id="ARBA00022962"/>
    </source>
</evidence>
<dbReference type="FunFam" id="3.60.20.10:FF:000006">
    <property type="entry name" value="Glutamine--fructose-6-phosphate aminotransferase [isomerizing]"/>
    <property type="match status" value="1"/>
</dbReference>
<dbReference type="SUPFAM" id="SSF53697">
    <property type="entry name" value="SIS domain"/>
    <property type="match status" value="1"/>
</dbReference>
<evidence type="ECO:0000256" key="7">
    <source>
        <dbReference type="ARBA" id="ARBA00022679"/>
    </source>
</evidence>
<reference evidence="14" key="1">
    <citation type="submission" date="2017-04" db="EMBL/GenBank/DDBJ databases">
        <title>Function of individual gut microbiota members based on whole genome sequencing of pure cultures obtained from chicken caecum.</title>
        <authorList>
            <person name="Medvecky M."/>
            <person name="Cejkova D."/>
            <person name="Polansky O."/>
            <person name="Karasova D."/>
            <person name="Kubasova T."/>
            <person name="Cizek A."/>
            <person name="Rychlik I."/>
        </authorList>
    </citation>
    <scope>NUCLEOTIDE SEQUENCE [LARGE SCALE GENOMIC DNA]</scope>
    <source>
        <strain evidence="14">An180</strain>
    </source>
</reference>
<dbReference type="GO" id="GO:0097367">
    <property type="term" value="F:carbohydrate derivative binding"/>
    <property type="evidence" value="ECO:0007669"/>
    <property type="project" value="InterPro"/>
</dbReference>
<feature type="initiator methionine" description="Removed" evidence="10">
    <location>
        <position position="1"/>
    </location>
</feature>
<evidence type="ECO:0000256" key="2">
    <source>
        <dbReference type="ARBA" id="ARBA00004496"/>
    </source>
</evidence>
<dbReference type="EMBL" id="NFKK01000003">
    <property type="protein sequence ID" value="OUP53652.1"/>
    <property type="molecule type" value="Genomic_DNA"/>
</dbReference>
<dbReference type="GO" id="GO:0006002">
    <property type="term" value="P:fructose 6-phosphate metabolic process"/>
    <property type="evidence" value="ECO:0007669"/>
    <property type="project" value="TreeGrafter"/>
</dbReference>
<evidence type="ECO:0000256" key="6">
    <source>
        <dbReference type="ARBA" id="ARBA00022576"/>
    </source>
</evidence>
<dbReference type="InterPro" id="IPR029055">
    <property type="entry name" value="Ntn_hydrolases_N"/>
</dbReference>
<dbReference type="InterPro" id="IPR035466">
    <property type="entry name" value="GlmS/AgaS_SIS"/>
</dbReference>
<dbReference type="GO" id="GO:0006487">
    <property type="term" value="P:protein N-linked glycosylation"/>
    <property type="evidence" value="ECO:0007669"/>
    <property type="project" value="TreeGrafter"/>
</dbReference>
<feature type="domain" description="SIS" evidence="12">
    <location>
        <begin position="461"/>
        <end position="602"/>
    </location>
</feature>
<keyword evidence="8" id="KW-0677">Repeat</keyword>
<dbReference type="PROSITE" id="PS51278">
    <property type="entry name" value="GATASE_TYPE_2"/>
    <property type="match status" value="1"/>
</dbReference>
<dbReference type="HAMAP" id="MF_00164">
    <property type="entry name" value="GlmS"/>
    <property type="match status" value="1"/>
</dbReference>
<dbReference type="CDD" id="cd00714">
    <property type="entry name" value="GFAT"/>
    <property type="match status" value="1"/>
</dbReference>
<dbReference type="GO" id="GO:0005975">
    <property type="term" value="P:carbohydrate metabolic process"/>
    <property type="evidence" value="ECO:0007669"/>
    <property type="project" value="UniProtKB-UniRule"/>
</dbReference>
<evidence type="ECO:0000256" key="5">
    <source>
        <dbReference type="ARBA" id="ARBA00022490"/>
    </source>
</evidence>
<protein>
    <recommendedName>
        <fullName evidence="4 10">Glutamine--fructose-6-phosphate aminotransferase [isomerizing]</fullName>
        <ecNumber evidence="3 10">2.6.1.16</ecNumber>
    </recommendedName>
    <alternativeName>
        <fullName evidence="10">D-fructose-6-phosphate amidotransferase</fullName>
    </alternativeName>
    <alternativeName>
        <fullName evidence="10">GFAT</fullName>
    </alternativeName>
    <alternativeName>
        <fullName evidence="10">Glucosamine-6-phosphate synthase</fullName>
    </alternativeName>
    <alternativeName>
        <fullName evidence="10">Hexosephosphate aminotransferase</fullName>
    </alternativeName>
    <alternativeName>
        <fullName evidence="10">L-glutamine--D-fructose-6-phosphate amidotransferase</fullName>
    </alternativeName>
</protein>
<keyword evidence="9" id="KW-0315">Glutamine amidotransferase</keyword>
<comment type="catalytic activity">
    <reaction evidence="1 10">
        <text>D-fructose 6-phosphate + L-glutamine = D-glucosamine 6-phosphate + L-glutamate</text>
        <dbReference type="Rhea" id="RHEA:13237"/>
        <dbReference type="ChEBI" id="CHEBI:29985"/>
        <dbReference type="ChEBI" id="CHEBI:58359"/>
        <dbReference type="ChEBI" id="CHEBI:58725"/>
        <dbReference type="ChEBI" id="CHEBI:61527"/>
        <dbReference type="EC" id="2.6.1.16"/>
    </reaction>
</comment>
<dbReference type="InterPro" id="IPR001347">
    <property type="entry name" value="SIS_dom"/>
</dbReference>
<dbReference type="InterPro" id="IPR035490">
    <property type="entry name" value="GlmS/FrlB_SIS"/>
</dbReference>
<dbReference type="InterPro" id="IPR046348">
    <property type="entry name" value="SIS_dom_sf"/>
</dbReference>
<dbReference type="EC" id="2.6.1.16" evidence="3 10"/>
<dbReference type="Gene3D" id="3.60.20.10">
    <property type="entry name" value="Glutamine Phosphoribosylpyrophosphate, subunit 1, domain 1"/>
    <property type="match status" value="1"/>
</dbReference>
<dbReference type="InterPro" id="IPR047084">
    <property type="entry name" value="GFAT_N"/>
</dbReference>
<keyword evidence="6 10" id="KW-0032">Aminotransferase</keyword>
<dbReference type="CDD" id="cd05009">
    <property type="entry name" value="SIS_GlmS_GlmD_2"/>
    <property type="match status" value="1"/>
</dbReference>
<dbReference type="Proteomes" id="UP000195897">
    <property type="component" value="Unassembled WGS sequence"/>
</dbReference>
<comment type="caution">
    <text evidence="13">The sequence shown here is derived from an EMBL/GenBank/DDBJ whole genome shotgun (WGS) entry which is preliminary data.</text>
</comment>
<name>A0A1Y4LHP9_9FIRM</name>
<dbReference type="NCBIfam" id="NF001484">
    <property type="entry name" value="PRK00331.1"/>
    <property type="match status" value="1"/>
</dbReference>
<evidence type="ECO:0000259" key="12">
    <source>
        <dbReference type="PROSITE" id="PS51464"/>
    </source>
</evidence>
<comment type="function">
    <text evidence="10">Catalyzes the first step in hexosamine metabolism, converting fructose-6P into glucosamine-6P using glutamine as a nitrogen source.</text>
</comment>
<gene>
    <name evidence="10" type="primary">glmS</name>
    <name evidence="13" type="ORF">B5F17_03450</name>
</gene>